<proteinExistence type="predicted"/>
<evidence type="ECO:0000313" key="3">
    <source>
        <dbReference type="Proteomes" id="UP000075502"/>
    </source>
</evidence>
<evidence type="ECO:0000256" key="1">
    <source>
        <dbReference type="SAM" id="Phobius"/>
    </source>
</evidence>
<gene>
    <name evidence="2" type="ORF">BE21_25095</name>
</gene>
<evidence type="ECO:0008006" key="4">
    <source>
        <dbReference type="Google" id="ProtNLM"/>
    </source>
</evidence>
<accession>A0A150TU25</accession>
<protein>
    <recommendedName>
        <fullName evidence="4">Sugar ABC transporter permease</fullName>
    </recommendedName>
</protein>
<dbReference type="EMBL" id="JEME01001067">
    <property type="protein sequence ID" value="KYG08192.1"/>
    <property type="molecule type" value="Genomic_DNA"/>
</dbReference>
<keyword evidence="1" id="KW-0472">Membrane</keyword>
<dbReference type="AlphaFoldDB" id="A0A150TU25"/>
<organism evidence="2 3">
    <name type="scientific">Sorangium cellulosum</name>
    <name type="common">Polyangium cellulosum</name>
    <dbReference type="NCBI Taxonomy" id="56"/>
    <lineage>
        <taxon>Bacteria</taxon>
        <taxon>Pseudomonadati</taxon>
        <taxon>Myxococcota</taxon>
        <taxon>Polyangia</taxon>
        <taxon>Polyangiales</taxon>
        <taxon>Polyangiaceae</taxon>
        <taxon>Sorangium</taxon>
    </lineage>
</organism>
<feature type="transmembrane region" description="Helical" evidence="1">
    <location>
        <begin position="36"/>
        <end position="54"/>
    </location>
</feature>
<dbReference type="Proteomes" id="UP000075502">
    <property type="component" value="Unassembled WGS sequence"/>
</dbReference>
<comment type="caution">
    <text evidence="2">The sequence shown here is derived from an EMBL/GenBank/DDBJ whole genome shotgun (WGS) entry which is preliminary data.</text>
</comment>
<name>A0A150TU25_SORCE</name>
<keyword evidence="1" id="KW-1133">Transmembrane helix</keyword>
<sequence length="88" mass="9012">MMDVSGQAGEAAASAPRAPGLSALARRLRQGDASSLPVLLGLILIWGIFASQNANFLSARNLTNLVLQIAAMGTISVGLVLVLLLGAR</sequence>
<evidence type="ECO:0000313" key="2">
    <source>
        <dbReference type="EMBL" id="KYG08192.1"/>
    </source>
</evidence>
<reference evidence="2 3" key="1">
    <citation type="submission" date="2014-02" db="EMBL/GenBank/DDBJ databases">
        <title>The small core and large imbalanced accessory genome model reveals a collaborative survival strategy of Sorangium cellulosum strains in nature.</title>
        <authorList>
            <person name="Han K."/>
            <person name="Peng R."/>
            <person name="Blom J."/>
            <person name="Li Y.-Z."/>
        </authorList>
    </citation>
    <scope>NUCLEOTIDE SEQUENCE [LARGE SCALE GENOMIC DNA]</scope>
    <source>
        <strain evidence="2 3">So0007-03</strain>
    </source>
</reference>
<feature type="transmembrane region" description="Helical" evidence="1">
    <location>
        <begin position="66"/>
        <end position="87"/>
    </location>
</feature>
<keyword evidence="1" id="KW-0812">Transmembrane</keyword>